<dbReference type="Proteomes" id="UP000596004">
    <property type="component" value="Chromosome"/>
</dbReference>
<gene>
    <name evidence="2" type="ORF">IPJ89_04740</name>
</gene>
<sequence>MVYSLDFLPIMQVIGLLVSLSVLIFILNLKRDFNWVWMIFVVLPIYLLLLELPKGRVFDQFFNAPWTLPFAVIISLLSFLALGFKFPVKGQTIVLLAITFFILLGLHEGLWAHLIGVAFYLLFSITFIKLSITTLKHWFSDAP</sequence>
<dbReference type="EMBL" id="CP064981">
    <property type="protein sequence ID" value="QQR92431.1"/>
    <property type="molecule type" value="Genomic_DNA"/>
</dbReference>
<accession>A0A7T9DJE6</accession>
<keyword evidence="1" id="KW-1133">Transmembrane helix</keyword>
<feature type="transmembrane region" description="Helical" evidence="1">
    <location>
        <begin position="35"/>
        <end position="52"/>
    </location>
</feature>
<keyword evidence="1" id="KW-0812">Transmembrane</keyword>
<proteinExistence type="predicted"/>
<name>A0A7T9DJE6_9ARCH</name>
<feature type="transmembrane region" description="Helical" evidence="1">
    <location>
        <begin position="118"/>
        <end position="139"/>
    </location>
</feature>
<organism evidence="2">
    <name type="scientific">Candidatus Iainarchaeum sp</name>
    <dbReference type="NCBI Taxonomy" id="3101447"/>
    <lineage>
        <taxon>Archaea</taxon>
        <taxon>Candidatus Iainarchaeota</taxon>
        <taxon>Candidatus Iainarchaeia</taxon>
        <taxon>Candidatus Iainarchaeales</taxon>
        <taxon>Candidatus Iainarchaeaceae</taxon>
        <taxon>Candidatus Iainarchaeum</taxon>
    </lineage>
</organism>
<feature type="transmembrane region" description="Helical" evidence="1">
    <location>
        <begin position="64"/>
        <end position="84"/>
    </location>
</feature>
<protein>
    <submittedName>
        <fullName evidence="2">Uncharacterized protein</fullName>
    </submittedName>
</protein>
<feature type="transmembrane region" description="Helical" evidence="1">
    <location>
        <begin position="7"/>
        <end position="29"/>
    </location>
</feature>
<evidence type="ECO:0000313" key="2">
    <source>
        <dbReference type="EMBL" id="QQR92431.1"/>
    </source>
</evidence>
<keyword evidence="1" id="KW-0472">Membrane</keyword>
<reference evidence="2" key="1">
    <citation type="submission" date="2020-11" db="EMBL/GenBank/DDBJ databases">
        <title>Connecting structure to function with the recovery of over 1000 high-quality activated sludge metagenome-assembled genomes encoding full-length rRNA genes using long-read sequencing.</title>
        <authorList>
            <person name="Singleton C.M."/>
            <person name="Petriglieri F."/>
            <person name="Kristensen J.M."/>
            <person name="Kirkegaard R.H."/>
            <person name="Michaelsen T.Y."/>
            <person name="Andersen M.H."/>
            <person name="Karst S.M."/>
            <person name="Dueholm M.S."/>
            <person name="Nielsen P.H."/>
            <person name="Albertsen M."/>
        </authorList>
    </citation>
    <scope>NUCLEOTIDE SEQUENCE</scope>
    <source>
        <strain evidence="2">Fred_18-Q3-R57-64_BAT3C.431</strain>
    </source>
</reference>
<dbReference type="AlphaFoldDB" id="A0A7T9DJE6"/>
<feature type="transmembrane region" description="Helical" evidence="1">
    <location>
        <begin position="90"/>
        <end position="106"/>
    </location>
</feature>
<evidence type="ECO:0000256" key="1">
    <source>
        <dbReference type="SAM" id="Phobius"/>
    </source>
</evidence>